<dbReference type="AlphaFoldDB" id="A0A3E1BXL8"/>
<proteinExistence type="predicted"/>
<dbReference type="Proteomes" id="UP000256748">
    <property type="component" value="Unassembled WGS sequence"/>
</dbReference>
<protein>
    <recommendedName>
        <fullName evidence="1">Spore protein YkvP/CgeB glycosyl transferase-like domain-containing protein</fullName>
    </recommendedName>
</protein>
<reference evidence="2 3" key="1">
    <citation type="submission" date="2017-03" db="EMBL/GenBank/DDBJ databases">
        <title>Genome analysis of Rhizobial strains effectives or ineffectives for nitrogen fixation isolated from bean seeds.</title>
        <authorList>
            <person name="Peralta H."/>
            <person name="Aguilar-Vera A."/>
            <person name="Mora Y."/>
            <person name="Vargas-Lagunas C."/>
            <person name="Girard L."/>
            <person name="Mora J."/>
        </authorList>
    </citation>
    <scope>NUCLEOTIDE SEQUENCE [LARGE SCALE GENOMIC DNA]</scope>
    <source>
        <strain evidence="2 3">CCGM5</strain>
    </source>
</reference>
<feature type="domain" description="Spore protein YkvP/CgeB glycosyl transferase-like" evidence="1">
    <location>
        <begin position="243"/>
        <end position="348"/>
    </location>
</feature>
<accession>A0A3E1BXL8</accession>
<dbReference type="EMBL" id="NAOO01000004">
    <property type="protein sequence ID" value="RFB99702.1"/>
    <property type="molecule type" value="Genomic_DNA"/>
</dbReference>
<evidence type="ECO:0000259" key="1">
    <source>
        <dbReference type="Pfam" id="PF13524"/>
    </source>
</evidence>
<gene>
    <name evidence="2" type="ORF">B5K10_04065</name>
</gene>
<dbReference type="Gene3D" id="3.40.50.2000">
    <property type="entry name" value="Glycogen Phosphorylase B"/>
    <property type="match status" value="1"/>
</dbReference>
<organism evidence="2 3">
    <name type="scientific">Rhizobium leguminosarum bv. trifolii</name>
    <dbReference type="NCBI Taxonomy" id="386"/>
    <lineage>
        <taxon>Bacteria</taxon>
        <taxon>Pseudomonadati</taxon>
        <taxon>Pseudomonadota</taxon>
        <taxon>Alphaproteobacteria</taxon>
        <taxon>Hyphomicrobiales</taxon>
        <taxon>Rhizobiaceae</taxon>
        <taxon>Rhizobium/Agrobacterium group</taxon>
        <taxon>Rhizobium</taxon>
    </lineage>
</organism>
<evidence type="ECO:0000313" key="2">
    <source>
        <dbReference type="EMBL" id="RFB99702.1"/>
    </source>
</evidence>
<sequence>MRVFQNSGVYAAYMRRLDILAVDARSFSDRLSHFLDDRYGACHILNPGMEASPDTFFTNGDDEILQRYWAVENGLPATSDMEQILLSQIEHHRTEIFYNSDPMRYGNDFVRKLPGCVRKSIMWRAAPSGNTDFGAYDLIVCNFPTILEGYRKLGWRAEYFAPAHDPAMDSYAENRDRPIDVLFVGGYSRHHRRRAEILQAVSAIRSDFKVCYHLDRSRLTRLAESPIGWLLPLGKHRRPKNIRAVSRTPLFGRELYGAISQAKIVLNGAVDMAGTDRGNMRCWEALGCGALMVSDSGVYPEGMVNNISMVTYEDAESAARTIVNLLREPGRLQALANEGTRTVRTVYNKRAQWLNFQRLAASA</sequence>
<dbReference type="RefSeq" id="WP_116272413.1">
    <property type="nucleotide sequence ID" value="NZ_KZ859521.1"/>
</dbReference>
<dbReference type="InterPro" id="IPR055259">
    <property type="entry name" value="YkvP/CgeB_Glyco_trans-like"/>
</dbReference>
<comment type="caution">
    <text evidence="2">The sequence shown here is derived from an EMBL/GenBank/DDBJ whole genome shotgun (WGS) entry which is preliminary data.</text>
</comment>
<dbReference type="Pfam" id="PF13524">
    <property type="entry name" value="Glyco_trans_1_2"/>
    <property type="match status" value="1"/>
</dbReference>
<evidence type="ECO:0000313" key="3">
    <source>
        <dbReference type="Proteomes" id="UP000256748"/>
    </source>
</evidence>
<name>A0A3E1BXL8_RHILT</name>
<dbReference type="SUPFAM" id="SSF53756">
    <property type="entry name" value="UDP-Glycosyltransferase/glycogen phosphorylase"/>
    <property type="match status" value="1"/>
</dbReference>